<dbReference type="PROSITE" id="PS50104">
    <property type="entry name" value="TIR"/>
    <property type="match status" value="1"/>
</dbReference>
<comment type="caution">
    <text evidence="3">The sequence shown here is derived from an EMBL/GenBank/DDBJ whole genome shotgun (WGS) entry which is preliminary data.</text>
</comment>
<sequence length="682" mass="73753">MTDEGLRDALRSCWTARDEAVDRSSRAGRTLPLGASLPLDPVRKLVVDGLAERGVPRSDIRINLRQPLVHSYRSMPRRFDLAIQNGNDLMAVVEFKLQVGGSFGNNFHNRLDQIIALAADNARNRRPGGGPSRPFLGLFFALEDCEETRRPRRSGSESVPSIEELYGTAFQGLIDDAMFDAVCFVTTAGSPNFSVREPLPALGFSAFVDKIASYVVGGGMWRDRVKSEVFLCHSSGDKEQVAELYRRLTADGFNCWFDQESLLPGQDWDLEIGRAIRRSHFVLACLSNSSIIKRGYVQKELRRALDVADEQPEGSIFLVPVLLEPCEVPERLHHLHRVDLSVPNGYSHLVRALRLGEGPLPSEGSLSNGVGAAGDNPSMNVLPLPSPGRQTLEDGASSGSNSSEAIRVDEPTAIGAVEPPQFALWSTLPPEAARLALYARDQSSIYNSPVVAGGRQAEFRFLWRIACAELPTAQRAKRISDALLTLLSSPAMTTALARHADIGGLTWTRYGDHSKTSFGAILRAVDDDEPVAWARFSPPPTSAYPMFGRESGCADLVLAVRFGEGGGPSGLPASLLAWSETFTKWLETFPDVGAFLSGLGLDLNAQPATRAAVAISTRSNLSELVDLNSVTLIPGTSVAAWFHAVAAADRSGVPAGDVSSEWLESMCEDALHVDDYGSVLGS</sequence>
<dbReference type="Pfam" id="PF13676">
    <property type="entry name" value="TIR_2"/>
    <property type="match status" value="1"/>
</dbReference>
<dbReference type="Pfam" id="PF04555">
    <property type="entry name" value="XhoI"/>
    <property type="match status" value="1"/>
</dbReference>
<evidence type="ECO:0000256" key="1">
    <source>
        <dbReference type="SAM" id="MobiDB-lite"/>
    </source>
</evidence>
<keyword evidence="4" id="KW-1185">Reference proteome</keyword>
<organism evidence="3 4">
    <name type="scientific">Paractinoplanes aksuensis</name>
    <dbReference type="NCBI Taxonomy" id="2939490"/>
    <lineage>
        <taxon>Bacteria</taxon>
        <taxon>Bacillati</taxon>
        <taxon>Actinomycetota</taxon>
        <taxon>Actinomycetes</taxon>
        <taxon>Micromonosporales</taxon>
        <taxon>Micromonosporaceae</taxon>
        <taxon>Paractinoplanes</taxon>
    </lineage>
</organism>
<evidence type="ECO:0000313" key="3">
    <source>
        <dbReference type="EMBL" id="MCO8275102.1"/>
    </source>
</evidence>
<feature type="domain" description="TIR" evidence="2">
    <location>
        <begin position="225"/>
        <end position="357"/>
    </location>
</feature>
<feature type="region of interest" description="Disordered" evidence="1">
    <location>
        <begin position="364"/>
        <end position="406"/>
    </location>
</feature>
<dbReference type="InterPro" id="IPR035897">
    <property type="entry name" value="Toll_tir_struct_dom_sf"/>
</dbReference>
<dbReference type="InterPro" id="IPR007636">
    <property type="entry name" value="Restrct_endonuc_II_XhoI"/>
</dbReference>
<name>A0ABT1DW63_9ACTN</name>
<reference evidence="3 4" key="1">
    <citation type="submission" date="2022-06" db="EMBL/GenBank/DDBJ databases">
        <title>New Species of the Genus Actinoplanes, ActinopZanes ferrugineus.</title>
        <authorList>
            <person name="Ding P."/>
        </authorList>
    </citation>
    <scope>NUCLEOTIDE SEQUENCE [LARGE SCALE GENOMIC DNA]</scope>
    <source>
        <strain evidence="3 4">TRM88003</strain>
    </source>
</reference>
<gene>
    <name evidence="3" type="ORF">M1L60_31435</name>
</gene>
<protein>
    <submittedName>
        <fullName evidence="3">TIR domain-containing protein</fullName>
    </submittedName>
</protein>
<dbReference type="SUPFAM" id="SSF52200">
    <property type="entry name" value="Toll/Interleukin receptor TIR domain"/>
    <property type="match status" value="1"/>
</dbReference>
<evidence type="ECO:0000313" key="4">
    <source>
        <dbReference type="Proteomes" id="UP001523369"/>
    </source>
</evidence>
<dbReference type="EMBL" id="JAMYJR010000034">
    <property type="protein sequence ID" value="MCO8275102.1"/>
    <property type="molecule type" value="Genomic_DNA"/>
</dbReference>
<evidence type="ECO:0000259" key="2">
    <source>
        <dbReference type="PROSITE" id="PS50104"/>
    </source>
</evidence>
<proteinExistence type="predicted"/>
<dbReference type="InterPro" id="IPR000157">
    <property type="entry name" value="TIR_dom"/>
</dbReference>
<accession>A0ABT1DW63</accession>
<dbReference type="Gene3D" id="3.40.50.10140">
    <property type="entry name" value="Toll/interleukin-1 receptor homology (TIR) domain"/>
    <property type="match status" value="1"/>
</dbReference>
<dbReference type="Proteomes" id="UP001523369">
    <property type="component" value="Unassembled WGS sequence"/>
</dbReference>
<dbReference type="RefSeq" id="WP_253241170.1">
    <property type="nucleotide sequence ID" value="NZ_JAMYJR010000034.1"/>
</dbReference>